<dbReference type="PANTHER" id="PTHR47235">
    <property type="entry name" value="BLR6548 PROTEIN"/>
    <property type="match status" value="1"/>
</dbReference>
<evidence type="ECO:0000313" key="5">
    <source>
        <dbReference type="EMBL" id="SMC40046.1"/>
    </source>
</evidence>
<keyword evidence="6" id="KW-1185">Reference proteome</keyword>
<dbReference type="EMBL" id="FWXW01000001">
    <property type="protein sequence ID" value="SMC40046.1"/>
    <property type="molecule type" value="Genomic_DNA"/>
</dbReference>
<dbReference type="AlphaFoldDB" id="A0A1W1YV84"/>
<keyword evidence="2 3" id="KW-0732">Signal</keyword>
<dbReference type="PANTHER" id="PTHR47235:SF1">
    <property type="entry name" value="BLR6548 PROTEIN"/>
    <property type="match status" value="1"/>
</dbReference>
<dbReference type="RefSeq" id="WP_084233309.1">
    <property type="nucleotide sequence ID" value="NZ_FWXW01000001.1"/>
</dbReference>
<dbReference type="CDD" id="cd06343">
    <property type="entry name" value="PBP1_ABC_ligand_binding-like"/>
    <property type="match status" value="1"/>
</dbReference>
<evidence type="ECO:0000313" key="6">
    <source>
        <dbReference type="Proteomes" id="UP000192790"/>
    </source>
</evidence>
<evidence type="ECO:0000256" key="1">
    <source>
        <dbReference type="ARBA" id="ARBA00010062"/>
    </source>
</evidence>
<evidence type="ECO:0000256" key="2">
    <source>
        <dbReference type="ARBA" id="ARBA00022729"/>
    </source>
</evidence>
<dbReference type="InterPro" id="IPR028082">
    <property type="entry name" value="Peripla_BP_I"/>
</dbReference>
<proteinExistence type="inferred from homology"/>
<dbReference type="Proteomes" id="UP000192790">
    <property type="component" value="Unassembled WGS sequence"/>
</dbReference>
<evidence type="ECO:0000259" key="4">
    <source>
        <dbReference type="Pfam" id="PF13458"/>
    </source>
</evidence>
<dbReference type="SUPFAM" id="SSF53822">
    <property type="entry name" value="Periplasmic binding protein-like I"/>
    <property type="match status" value="1"/>
</dbReference>
<feature type="chain" id="PRO_5038359369" evidence="3">
    <location>
        <begin position="30"/>
        <end position="420"/>
    </location>
</feature>
<evidence type="ECO:0000256" key="3">
    <source>
        <dbReference type="SAM" id="SignalP"/>
    </source>
</evidence>
<dbReference type="PROSITE" id="PS51257">
    <property type="entry name" value="PROKAR_LIPOPROTEIN"/>
    <property type="match status" value="1"/>
</dbReference>
<dbReference type="STRING" id="1122930.SAMN02745168_0693"/>
<accession>A0A1W1YV84</accession>
<dbReference type="OrthoDB" id="9783240at2"/>
<dbReference type="Gene3D" id="3.40.50.2300">
    <property type="match status" value="2"/>
</dbReference>
<dbReference type="Pfam" id="PF13458">
    <property type="entry name" value="Peripla_BP_6"/>
    <property type="match status" value="1"/>
</dbReference>
<feature type="domain" description="Leucine-binding protein" evidence="4">
    <location>
        <begin position="51"/>
        <end position="399"/>
    </location>
</feature>
<feature type="signal peptide" evidence="3">
    <location>
        <begin position="1"/>
        <end position="29"/>
    </location>
</feature>
<name>A0A1W1YV84_9FIRM</name>
<sequence length="420" mass="44478">MKRFLSLLLAALMVLALTACGGGSGSATATPTAAPTEDAASSYVQGVTDTEVKIANTAATSGAYAPVGVPFLAGIQAYLDMVNEAGGIDGRKITFLHKDDEFDPVKGKAFLQEMVEDEKVFAIVGHFGTPVVGATVADLKTYGIPSVYFATGIGQLYAENATTNDEGYNLFPVQPIYKTEGKIMVARAVGNFGAKKIGVIYTSDDAGKDLLWGCEAMAKELNVELVSEQVAAGAADVSAAVTAIKNDNVDFIVGAAIQATIPTIIKELAAQDVNKDVITTYVNVAPAIADQIKDVIQGKFDVYGSGWVSYEGERADALAEYQAHIADDYDNNAYAQTGWIAAYFFCEGLRRLEGQPVTWASYMEALQSAPIQNPFGGEIDYANGLRAGTQEMNLSKVDSSSSTGWTVVYPLENVDTILGK</sequence>
<reference evidence="5 6" key="1">
    <citation type="submission" date="2017-04" db="EMBL/GenBank/DDBJ databases">
        <authorList>
            <person name="Afonso C.L."/>
            <person name="Miller P.J."/>
            <person name="Scott M.A."/>
            <person name="Spackman E."/>
            <person name="Goraichik I."/>
            <person name="Dimitrov K.M."/>
            <person name="Suarez D.L."/>
            <person name="Swayne D.E."/>
        </authorList>
    </citation>
    <scope>NUCLEOTIDE SEQUENCE [LARGE SCALE GENOMIC DNA]</scope>
    <source>
        <strain evidence="5 6">DSM 12816</strain>
    </source>
</reference>
<gene>
    <name evidence="5" type="ORF">SAMN02745168_0693</name>
</gene>
<dbReference type="InterPro" id="IPR028081">
    <property type="entry name" value="Leu-bd"/>
</dbReference>
<organism evidence="5 6">
    <name type="scientific">Papillibacter cinnamivorans DSM 12816</name>
    <dbReference type="NCBI Taxonomy" id="1122930"/>
    <lineage>
        <taxon>Bacteria</taxon>
        <taxon>Bacillati</taxon>
        <taxon>Bacillota</taxon>
        <taxon>Clostridia</taxon>
        <taxon>Eubacteriales</taxon>
        <taxon>Oscillospiraceae</taxon>
        <taxon>Papillibacter</taxon>
    </lineage>
</organism>
<protein>
    <submittedName>
        <fullName evidence="5">ABC-type branched-chain amino acid transport system, substrate-binding protein</fullName>
    </submittedName>
</protein>
<comment type="similarity">
    <text evidence="1">Belongs to the leucine-binding protein family.</text>
</comment>